<name>A0A941AXZ0_9FLAO</name>
<dbReference type="RefSeq" id="WP_210665171.1">
    <property type="nucleotide sequence ID" value="NZ_JAGFBV010000004.1"/>
</dbReference>
<protein>
    <submittedName>
        <fullName evidence="1">Uncharacterized protein</fullName>
    </submittedName>
</protein>
<gene>
    <name evidence="1" type="ORF">J3495_03415</name>
</gene>
<evidence type="ECO:0000313" key="2">
    <source>
        <dbReference type="Proteomes" id="UP000675047"/>
    </source>
</evidence>
<dbReference type="Proteomes" id="UP000675047">
    <property type="component" value="Unassembled WGS sequence"/>
</dbReference>
<dbReference type="PROSITE" id="PS51257">
    <property type="entry name" value="PROKAR_LIPOPROTEIN"/>
    <property type="match status" value="1"/>
</dbReference>
<comment type="caution">
    <text evidence="1">The sequence shown here is derived from an EMBL/GenBank/DDBJ whole genome shotgun (WGS) entry which is preliminary data.</text>
</comment>
<proteinExistence type="predicted"/>
<sequence>MKKSKLLIVAIAIFALLFVSCHKGRKKLINSWKVTAVELKKPLSDSLKNLILSKGNLTFTEDGKVTGFLEHDMNGTFILSEGGKSLVLKDETQTPYKYVSDIEHEGLILDNPTMKITLTSK</sequence>
<organism evidence="1 2">
    <name type="scientific">Flavobacterium geliluteum</name>
    <dbReference type="NCBI Taxonomy" id="2816120"/>
    <lineage>
        <taxon>Bacteria</taxon>
        <taxon>Pseudomonadati</taxon>
        <taxon>Bacteroidota</taxon>
        <taxon>Flavobacteriia</taxon>
        <taxon>Flavobacteriales</taxon>
        <taxon>Flavobacteriaceae</taxon>
        <taxon>Flavobacterium</taxon>
    </lineage>
</organism>
<keyword evidence="2" id="KW-1185">Reference proteome</keyword>
<dbReference type="EMBL" id="JAGFBV010000004">
    <property type="protein sequence ID" value="MBP4137127.1"/>
    <property type="molecule type" value="Genomic_DNA"/>
</dbReference>
<dbReference type="AlphaFoldDB" id="A0A941AXZ0"/>
<evidence type="ECO:0000313" key="1">
    <source>
        <dbReference type="EMBL" id="MBP4137127.1"/>
    </source>
</evidence>
<reference evidence="1 2" key="1">
    <citation type="submission" date="2021-03" db="EMBL/GenBank/DDBJ databases">
        <title>Flavobacterium Flabelliformis Sp. Nov. And Flavobacterium Geliluteum Sp. Nov., Two Novel Multidrug Resistant Psychrophilic Species Isolated From Antarctica.</title>
        <authorList>
            <person name="Kralova S."/>
            <person name="Busse H.J."/>
            <person name="Bezdicek M."/>
            <person name="Nykrynova M."/>
            <person name="Kroupova E."/>
            <person name="Krsek D."/>
            <person name="Sedlacek I."/>
        </authorList>
    </citation>
    <scope>NUCLEOTIDE SEQUENCE [LARGE SCALE GENOMIC DNA]</scope>
    <source>
        <strain evidence="1 2">P7388</strain>
    </source>
</reference>
<accession>A0A941AXZ0</accession>